<sequence length="62" mass="7114">MPVLTKRQVVEAAFELLPEEREEVAERILSDGFELSEEQKTRRAAVSQTTGTILPLRFRARN</sequence>
<keyword evidence="2" id="KW-1185">Reference proteome</keyword>
<dbReference type="AlphaFoldDB" id="A0A2S8SNM3"/>
<protein>
    <submittedName>
        <fullName evidence="1">Uncharacterized protein</fullName>
    </submittedName>
</protein>
<proteinExistence type="predicted"/>
<dbReference type="EMBL" id="NIGF01000041">
    <property type="protein sequence ID" value="PQV62393.1"/>
    <property type="molecule type" value="Genomic_DNA"/>
</dbReference>
<comment type="caution">
    <text evidence="1">The sequence shown here is derived from an EMBL/GenBank/DDBJ whole genome shotgun (WGS) entry which is preliminary data.</text>
</comment>
<gene>
    <name evidence="1" type="ORF">B1R32_1413</name>
</gene>
<dbReference type="Proteomes" id="UP000237684">
    <property type="component" value="Unassembled WGS sequence"/>
</dbReference>
<name>A0A2S8SNM3_9BACT</name>
<evidence type="ECO:0000313" key="1">
    <source>
        <dbReference type="EMBL" id="PQV62393.1"/>
    </source>
</evidence>
<organism evidence="1 2">
    <name type="scientific">Abditibacterium utsteinense</name>
    <dbReference type="NCBI Taxonomy" id="1960156"/>
    <lineage>
        <taxon>Bacteria</taxon>
        <taxon>Pseudomonadati</taxon>
        <taxon>Abditibacteriota</taxon>
        <taxon>Abditibacteriia</taxon>
        <taxon>Abditibacteriales</taxon>
        <taxon>Abditibacteriaceae</taxon>
        <taxon>Abditibacterium</taxon>
    </lineage>
</organism>
<accession>A0A2S8SNM3</accession>
<reference evidence="1 2" key="1">
    <citation type="journal article" date="2018" name="Syst. Appl. Microbiol.">
        <title>Abditibacterium utsteinense sp. nov., the first cultivated member of candidate phylum FBP, isolated from ice-free Antarctic soil samples.</title>
        <authorList>
            <person name="Tahon G."/>
            <person name="Tytgat B."/>
            <person name="Lebbe L."/>
            <person name="Carlier A."/>
            <person name="Willems A."/>
        </authorList>
    </citation>
    <scope>NUCLEOTIDE SEQUENCE [LARGE SCALE GENOMIC DNA]</scope>
    <source>
        <strain evidence="1 2">LMG 29911</strain>
    </source>
</reference>
<evidence type="ECO:0000313" key="2">
    <source>
        <dbReference type="Proteomes" id="UP000237684"/>
    </source>
</evidence>
<dbReference type="InParanoid" id="A0A2S8SNM3"/>